<organism evidence="1 2">
    <name type="scientific">Anaeromyxobacter diazotrophicus</name>
    <dbReference type="NCBI Taxonomy" id="2590199"/>
    <lineage>
        <taxon>Bacteria</taxon>
        <taxon>Pseudomonadati</taxon>
        <taxon>Myxococcota</taxon>
        <taxon>Myxococcia</taxon>
        <taxon>Myxococcales</taxon>
        <taxon>Cystobacterineae</taxon>
        <taxon>Anaeromyxobacteraceae</taxon>
        <taxon>Anaeromyxobacter</taxon>
    </lineage>
</organism>
<gene>
    <name evidence="1" type="ORF">AMYX_14700</name>
</gene>
<protein>
    <submittedName>
        <fullName evidence="1">Uncharacterized protein</fullName>
    </submittedName>
</protein>
<dbReference type="RefSeq" id="WP_176064212.1">
    <property type="nucleotide sequence ID" value="NZ_BJTG01000003.1"/>
</dbReference>
<dbReference type="AlphaFoldDB" id="A0A7I9VKU2"/>
<dbReference type="EMBL" id="BJTG01000003">
    <property type="protein sequence ID" value="GEJ56729.1"/>
    <property type="molecule type" value="Genomic_DNA"/>
</dbReference>
<reference evidence="2" key="1">
    <citation type="journal article" date="2020" name="Appl. Environ. Microbiol.">
        <title>Diazotrophic Anaeromyxobacter Isolates from Soils.</title>
        <authorList>
            <person name="Masuda Y."/>
            <person name="Yamanaka H."/>
            <person name="Xu Z.X."/>
            <person name="Shiratori Y."/>
            <person name="Aono T."/>
            <person name="Amachi S."/>
            <person name="Senoo K."/>
            <person name="Itoh H."/>
        </authorList>
    </citation>
    <scope>NUCLEOTIDE SEQUENCE [LARGE SCALE GENOMIC DNA]</scope>
    <source>
        <strain evidence="2">R267</strain>
    </source>
</reference>
<sequence length="176" mass="18878">MLAYVFWHWPLAAVSEEEYLQALAAFHQALQRAPPPGFRGSRVVAVEGAPWCGAERAFEDWYLVDDFAALGALNEAAIAGARRAPHDAAARRAAGGAGGVYRRLAEGKRADDRATWLAKPSGVSYGDFLARLPPGTELWQRQLVLGPAPEFHWAGPAPAGVSGLTLAARERFTSAV</sequence>
<evidence type="ECO:0000313" key="1">
    <source>
        <dbReference type="EMBL" id="GEJ56729.1"/>
    </source>
</evidence>
<proteinExistence type="predicted"/>
<name>A0A7I9VKU2_9BACT</name>
<evidence type="ECO:0000313" key="2">
    <source>
        <dbReference type="Proteomes" id="UP000503640"/>
    </source>
</evidence>
<keyword evidence="2" id="KW-1185">Reference proteome</keyword>
<accession>A0A7I9VKU2</accession>
<comment type="caution">
    <text evidence="1">The sequence shown here is derived from an EMBL/GenBank/DDBJ whole genome shotgun (WGS) entry which is preliminary data.</text>
</comment>
<dbReference type="Proteomes" id="UP000503640">
    <property type="component" value="Unassembled WGS sequence"/>
</dbReference>